<comment type="caution">
    <text evidence="1">The sequence shown here is derived from an EMBL/GenBank/DDBJ whole genome shotgun (WGS) entry which is preliminary data.</text>
</comment>
<accession>A0ACC2THE3</accession>
<dbReference type="Proteomes" id="UP001165960">
    <property type="component" value="Unassembled WGS sequence"/>
</dbReference>
<keyword evidence="2" id="KW-1185">Reference proteome</keyword>
<protein>
    <submittedName>
        <fullName evidence="1">Uncharacterized protein</fullName>
    </submittedName>
</protein>
<evidence type="ECO:0000313" key="2">
    <source>
        <dbReference type="Proteomes" id="UP001165960"/>
    </source>
</evidence>
<gene>
    <name evidence="1" type="ORF">DSO57_1010571</name>
</gene>
<proteinExistence type="predicted"/>
<name>A0ACC2THE3_9FUNG</name>
<sequence length="89" mass="10372">MQVVRAMLCLSVLCSAQPVDYTSAVRKFIQHEGLGGKKIPAPYKYHIDVPSYGWKHKKLEMTRDRIVEEVDPYFGGHKHRSRHAHHKIY</sequence>
<dbReference type="EMBL" id="QTSX02002875">
    <property type="protein sequence ID" value="KAJ9074015.1"/>
    <property type="molecule type" value="Genomic_DNA"/>
</dbReference>
<reference evidence="1" key="1">
    <citation type="submission" date="2022-04" db="EMBL/GenBank/DDBJ databases">
        <title>Genome of the entomopathogenic fungus Entomophthora muscae.</title>
        <authorList>
            <person name="Elya C."/>
            <person name="Lovett B.R."/>
            <person name="Lee E."/>
            <person name="Macias A.M."/>
            <person name="Hajek A.E."/>
            <person name="De Bivort B.L."/>
            <person name="Kasson M.T."/>
            <person name="De Fine Licht H.H."/>
            <person name="Stajich J.E."/>
        </authorList>
    </citation>
    <scope>NUCLEOTIDE SEQUENCE</scope>
    <source>
        <strain evidence="1">Berkeley</strain>
    </source>
</reference>
<evidence type="ECO:0000313" key="1">
    <source>
        <dbReference type="EMBL" id="KAJ9074015.1"/>
    </source>
</evidence>
<organism evidence="1 2">
    <name type="scientific">Entomophthora muscae</name>
    <dbReference type="NCBI Taxonomy" id="34485"/>
    <lineage>
        <taxon>Eukaryota</taxon>
        <taxon>Fungi</taxon>
        <taxon>Fungi incertae sedis</taxon>
        <taxon>Zoopagomycota</taxon>
        <taxon>Entomophthoromycotina</taxon>
        <taxon>Entomophthoromycetes</taxon>
        <taxon>Entomophthorales</taxon>
        <taxon>Entomophthoraceae</taxon>
        <taxon>Entomophthora</taxon>
    </lineage>
</organism>